<dbReference type="NCBIfam" id="NF033223">
    <property type="entry name" value="YHYH_alt"/>
    <property type="match status" value="1"/>
</dbReference>
<name>A0ABW3GMM2_9PROT</name>
<sequence length="40" mass="4270">MKGIIAVLIIVCSSLAHAHSGGTDKNGCHHDRQTGTYHCH</sequence>
<feature type="region of interest" description="Disordered" evidence="1">
    <location>
        <begin position="18"/>
        <end position="40"/>
    </location>
</feature>
<evidence type="ECO:0000313" key="4">
    <source>
        <dbReference type="Proteomes" id="UP001597106"/>
    </source>
</evidence>
<organism evidence="3 4">
    <name type="scientific">Methylophilus glucosoxydans</name>
    <dbReference type="NCBI Taxonomy" id="752553"/>
    <lineage>
        <taxon>Bacteria</taxon>
        <taxon>Pseudomonadati</taxon>
        <taxon>Pseudomonadota</taxon>
        <taxon>Betaproteobacteria</taxon>
        <taxon>Nitrosomonadales</taxon>
        <taxon>Methylophilaceae</taxon>
        <taxon>Methylophilus</taxon>
    </lineage>
</organism>
<feature type="chain" id="PRO_5045536322" evidence="2">
    <location>
        <begin position="19"/>
        <end position="40"/>
    </location>
</feature>
<protein>
    <submittedName>
        <fullName evidence="3">YHYH domain-containing protein</fullName>
    </submittedName>
</protein>
<evidence type="ECO:0000256" key="1">
    <source>
        <dbReference type="SAM" id="MobiDB-lite"/>
    </source>
</evidence>
<keyword evidence="2" id="KW-0732">Signal</keyword>
<reference evidence="4" key="1">
    <citation type="journal article" date="2019" name="Int. J. Syst. Evol. Microbiol.">
        <title>The Global Catalogue of Microorganisms (GCM) 10K type strain sequencing project: providing services to taxonomists for standard genome sequencing and annotation.</title>
        <authorList>
            <consortium name="The Broad Institute Genomics Platform"/>
            <consortium name="The Broad Institute Genome Sequencing Center for Infectious Disease"/>
            <person name="Wu L."/>
            <person name="Ma J."/>
        </authorList>
    </citation>
    <scope>NUCLEOTIDE SEQUENCE [LARGE SCALE GENOMIC DNA]</scope>
    <source>
        <strain evidence="4">CCUG 59685</strain>
    </source>
</reference>
<evidence type="ECO:0000256" key="2">
    <source>
        <dbReference type="SAM" id="SignalP"/>
    </source>
</evidence>
<keyword evidence="4" id="KW-1185">Reference proteome</keyword>
<evidence type="ECO:0000313" key="3">
    <source>
        <dbReference type="EMBL" id="MFD0929981.1"/>
    </source>
</evidence>
<feature type="signal peptide" evidence="2">
    <location>
        <begin position="1"/>
        <end position="18"/>
    </location>
</feature>
<dbReference type="Proteomes" id="UP001597106">
    <property type="component" value="Unassembled WGS sequence"/>
</dbReference>
<dbReference type="RefSeq" id="WP_194741779.1">
    <property type="nucleotide sequence ID" value="NZ_JBHTJW010000002.1"/>
</dbReference>
<accession>A0ABW3GMM2</accession>
<proteinExistence type="predicted"/>
<comment type="caution">
    <text evidence="3">The sequence shown here is derived from an EMBL/GenBank/DDBJ whole genome shotgun (WGS) entry which is preliminary data.</text>
</comment>
<gene>
    <name evidence="3" type="ORF">ACFQ1T_09345</name>
</gene>
<dbReference type="InterPro" id="IPR047773">
    <property type="entry name" value="YHYH_dom_bact"/>
</dbReference>
<dbReference type="EMBL" id="JBHTJW010000002">
    <property type="protein sequence ID" value="MFD0929981.1"/>
    <property type="molecule type" value="Genomic_DNA"/>
</dbReference>